<keyword evidence="5" id="KW-0479">Metal-binding</keyword>
<dbReference type="SUPFAM" id="SSF52343">
    <property type="entry name" value="Ferredoxin reductase-like, C-terminal NADP-linked domain"/>
    <property type="match status" value="1"/>
</dbReference>
<sequence>MYEEHDFIHIIHDNNFPDVSTVLFTYEYYDNKYFSFVLAIPNLQSNFFILLCVQSTLAWARASATCLNFNCMLILLPVSRNLISLLRGVSTCCGRALRRQLDKNIAFHKMVAYGIAVNASIHIVAHLINIERYHRSQSKEAGGLQNKLSGLGKNSHESYLNPIRTYETVSCHFGGEVLTTTAGVTGVVITVALILIMTSSTELIRRSFYEVFWYTHHLFVVFFIGLILHGIGQLVRGQTPQSLLLHNVTYCKDHYLEWEKATQCPLPEFSGNRPVAWKWILSPVLLYICERIIRFWRFRQEVVITKVVMHSSGVLELNMKKSGFKMEPGQYIFLQCSSVSQLEWHPFTLTSAPEEEFFSVHIRVAGDWTAALFKAFEAEENVFRELWMLPRLAVDGPYGAATTDVFHYPVSVCIAAGIGVTPFASILKSIWYKSCNPSTALTLQKVYFYWICRDPSSFEWFADLLSFLEAKMAEKGKHDFLSYHIFLTGWDESQATHIALHHDDKMDVITGLRQKTFYGRPNWDTEFKQLAENHPSIGVFFCGPKNLSKILQKTCSSYSSVDPRGVQFHYNKESF</sequence>
<evidence type="ECO:0000259" key="13">
    <source>
        <dbReference type="PROSITE" id="PS51384"/>
    </source>
</evidence>
<keyword evidence="4 12" id="KW-0812">Transmembrane</keyword>
<dbReference type="Gene3D" id="3.40.50.80">
    <property type="entry name" value="Nucleotide-binding domain of ferredoxin-NADP reductase (FNR) module"/>
    <property type="match status" value="1"/>
</dbReference>
<dbReference type="Ensembl" id="ENSNPET00000021557.1">
    <property type="protein sequence ID" value="ENSNPEP00000021013.1"/>
    <property type="gene ID" value="ENSNPEG00000015604.1"/>
</dbReference>
<evidence type="ECO:0000256" key="8">
    <source>
        <dbReference type="ARBA" id="ARBA00023004"/>
    </source>
</evidence>
<evidence type="ECO:0000256" key="10">
    <source>
        <dbReference type="ARBA" id="ARBA00023180"/>
    </source>
</evidence>
<gene>
    <name evidence="14" type="primary">NOX3</name>
</gene>
<dbReference type="GO" id="GO:0042554">
    <property type="term" value="P:superoxide anion generation"/>
    <property type="evidence" value="ECO:0007669"/>
    <property type="project" value="TreeGrafter"/>
</dbReference>
<organism evidence="14 15">
    <name type="scientific">Nothoprocta perdicaria</name>
    <name type="common">Chilean tinamou</name>
    <name type="synonym">Crypturus perdicarius</name>
    <dbReference type="NCBI Taxonomy" id="30464"/>
    <lineage>
        <taxon>Eukaryota</taxon>
        <taxon>Metazoa</taxon>
        <taxon>Chordata</taxon>
        <taxon>Craniata</taxon>
        <taxon>Vertebrata</taxon>
        <taxon>Euteleostomi</taxon>
        <taxon>Archelosauria</taxon>
        <taxon>Archosauria</taxon>
        <taxon>Dinosauria</taxon>
        <taxon>Saurischia</taxon>
        <taxon>Theropoda</taxon>
        <taxon>Coelurosauria</taxon>
        <taxon>Aves</taxon>
        <taxon>Palaeognathae</taxon>
        <taxon>Tinamiformes</taxon>
        <taxon>Tinamidae</taxon>
        <taxon>Nothoprocta</taxon>
    </lineage>
</organism>
<keyword evidence="7" id="KW-0560">Oxidoreductase</keyword>
<keyword evidence="9 12" id="KW-0472">Membrane</keyword>
<protein>
    <submittedName>
        <fullName evidence="14">NADPH oxidase 3</fullName>
    </submittedName>
</protein>
<feature type="transmembrane region" description="Helical" evidence="12">
    <location>
        <begin position="177"/>
        <end position="199"/>
    </location>
</feature>
<dbReference type="Gene3D" id="2.40.30.10">
    <property type="entry name" value="Translation factors"/>
    <property type="match status" value="1"/>
</dbReference>
<evidence type="ECO:0000256" key="2">
    <source>
        <dbReference type="ARBA" id="ARBA00022475"/>
    </source>
</evidence>
<dbReference type="PANTHER" id="PTHR11972:SF12">
    <property type="entry name" value="NADPH OXIDASE 3"/>
    <property type="match status" value="1"/>
</dbReference>
<dbReference type="FunFam" id="3.40.50.80:FF:000004">
    <property type="entry name" value="NADPH oxidase isoform 2"/>
    <property type="match status" value="1"/>
</dbReference>
<evidence type="ECO:0000256" key="7">
    <source>
        <dbReference type="ARBA" id="ARBA00023002"/>
    </source>
</evidence>
<reference evidence="14" key="2">
    <citation type="submission" date="2025-09" db="UniProtKB">
        <authorList>
            <consortium name="Ensembl"/>
        </authorList>
    </citation>
    <scope>IDENTIFICATION</scope>
</reference>
<dbReference type="CDD" id="cd06186">
    <property type="entry name" value="NOX_Duox_like_FAD_NADP"/>
    <property type="match status" value="1"/>
</dbReference>
<dbReference type="GO" id="GO:0016175">
    <property type="term" value="F:superoxide-generating NAD(P)H oxidase activity"/>
    <property type="evidence" value="ECO:0007669"/>
    <property type="project" value="TreeGrafter"/>
</dbReference>
<dbReference type="SFLD" id="SFLDS00052">
    <property type="entry name" value="Ferric_Reductase_Domain"/>
    <property type="match status" value="1"/>
</dbReference>
<dbReference type="FunFam" id="2.40.30.10:FF:000030">
    <property type="entry name" value="cytochrome b-245 heavy chain"/>
    <property type="match status" value="1"/>
</dbReference>
<dbReference type="AlphaFoldDB" id="A0A8C6ZW06"/>
<evidence type="ECO:0000313" key="15">
    <source>
        <dbReference type="Proteomes" id="UP000694420"/>
    </source>
</evidence>
<dbReference type="Pfam" id="PF08030">
    <property type="entry name" value="NAD_binding_6"/>
    <property type="match status" value="1"/>
</dbReference>
<dbReference type="SFLD" id="SFLDG01168">
    <property type="entry name" value="Ferric_reductase_subgroup_(FRE"/>
    <property type="match status" value="1"/>
</dbReference>
<keyword evidence="6 12" id="KW-1133">Transmembrane helix</keyword>
<proteinExistence type="predicted"/>
<dbReference type="PANTHER" id="PTHR11972">
    <property type="entry name" value="NADPH OXIDASE"/>
    <property type="match status" value="1"/>
</dbReference>
<evidence type="ECO:0000256" key="6">
    <source>
        <dbReference type="ARBA" id="ARBA00022989"/>
    </source>
</evidence>
<dbReference type="InterPro" id="IPR013121">
    <property type="entry name" value="Fe_red_NAD-bd_6"/>
</dbReference>
<dbReference type="PRINTS" id="PR00466">
    <property type="entry name" value="GP91PHOX"/>
</dbReference>
<dbReference type="SUPFAM" id="SSF63380">
    <property type="entry name" value="Riboflavin synthase domain-like"/>
    <property type="match status" value="1"/>
</dbReference>
<feature type="domain" description="FAD-binding FR-type" evidence="13">
    <location>
        <begin position="297"/>
        <end position="404"/>
    </location>
</feature>
<dbReference type="InterPro" id="IPR050369">
    <property type="entry name" value="RBOH/FRE"/>
</dbReference>
<accession>A0A8C6ZW06</accession>
<evidence type="ECO:0000256" key="9">
    <source>
        <dbReference type="ARBA" id="ARBA00023136"/>
    </source>
</evidence>
<dbReference type="InterPro" id="IPR000778">
    <property type="entry name" value="Cyt_b245_heavy_chain"/>
</dbReference>
<dbReference type="PROSITE" id="PS51384">
    <property type="entry name" value="FAD_FR"/>
    <property type="match status" value="1"/>
</dbReference>
<dbReference type="InterPro" id="IPR039261">
    <property type="entry name" value="FNR_nucleotide-bd"/>
</dbReference>
<keyword evidence="15" id="KW-1185">Reference proteome</keyword>
<evidence type="ECO:0000256" key="4">
    <source>
        <dbReference type="ARBA" id="ARBA00022692"/>
    </source>
</evidence>
<keyword evidence="2" id="KW-1003">Cell membrane</keyword>
<evidence type="ECO:0000256" key="12">
    <source>
        <dbReference type="SAM" id="Phobius"/>
    </source>
</evidence>
<dbReference type="InterPro" id="IPR013130">
    <property type="entry name" value="Fe3_Rdtase_TM_dom"/>
</dbReference>
<feature type="transmembrane region" description="Helical" evidence="12">
    <location>
        <begin position="211"/>
        <end position="232"/>
    </location>
</feature>
<dbReference type="Pfam" id="PF01794">
    <property type="entry name" value="Ferric_reduct"/>
    <property type="match status" value="1"/>
</dbReference>
<dbReference type="Proteomes" id="UP000694420">
    <property type="component" value="Unplaced"/>
</dbReference>
<evidence type="ECO:0000256" key="11">
    <source>
        <dbReference type="ARBA" id="ARBA00049908"/>
    </source>
</evidence>
<evidence type="ECO:0000313" key="14">
    <source>
        <dbReference type="Ensembl" id="ENSNPEP00000021013.1"/>
    </source>
</evidence>
<evidence type="ECO:0000256" key="5">
    <source>
        <dbReference type="ARBA" id="ARBA00022723"/>
    </source>
</evidence>
<feature type="transmembrane region" description="Helical" evidence="12">
    <location>
        <begin position="110"/>
        <end position="128"/>
    </location>
</feature>
<evidence type="ECO:0000256" key="3">
    <source>
        <dbReference type="ARBA" id="ARBA00022617"/>
    </source>
</evidence>
<dbReference type="GO" id="GO:0046872">
    <property type="term" value="F:metal ion binding"/>
    <property type="evidence" value="ECO:0007669"/>
    <property type="project" value="UniProtKB-KW"/>
</dbReference>
<dbReference type="InterPro" id="IPR013112">
    <property type="entry name" value="FAD-bd_8"/>
</dbReference>
<dbReference type="InterPro" id="IPR017938">
    <property type="entry name" value="Riboflavin_synthase-like_b-brl"/>
</dbReference>
<keyword evidence="10" id="KW-0325">Glycoprotein</keyword>
<keyword evidence="8" id="KW-0408">Iron</keyword>
<keyword evidence="3" id="KW-0349">Heme</keyword>
<dbReference type="Pfam" id="PF08022">
    <property type="entry name" value="FAD_binding_8"/>
    <property type="match status" value="1"/>
</dbReference>
<reference evidence="14" key="1">
    <citation type="submission" date="2025-08" db="UniProtKB">
        <authorList>
            <consortium name="Ensembl"/>
        </authorList>
    </citation>
    <scope>IDENTIFICATION</scope>
</reference>
<comment type="catalytic activity">
    <reaction evidence="11">
        <text>NADPH + 2 O2 = 2 superoxide + NADP(+) + H(+)</text>
        <dbReference type="Rhea" id="RHEA:63180"/>
        <dbReference type="ChEBI" id="CHEBI:15378"/>
        <dbReference type="ChEBI" id="CHEBI:15379"/>
        <dbReference type="ChEBI" id="CHEBI:18421"/>
        <dbReference type="ChEBI" id="CHEBI:57783"/>
        <dbReference type="ChEBI" id="CHEBI:58349"/>
    </reaction>
</comment>
<dbReference type="InterPro" id="IPR017927">
    <property type="entry name" value="FAD-bd_FR_type"/>
</dbReference>
<evidence type="ECO:0000256" key="1">
    <source>
        <dbReference type="ARBA" id="ARBA00004651"/>
    </source>
</evidence>
<name>A0A8C6ZW06_NOTPE</name>
<comment type="subcellular location">
    <subcellularLocation>
        <location evidence="1">Cell membrane</location>
        <topology evidence="1">Multi-pass membrane protein</topology>
    </subcellularLocation>
</comment>
<dbReference type="GO" id="GO:0043020">
    <property type="term" value="C:NADPH oxidase complex"/>
    <property type="evidence" value="ECO:0007669"/>
    <property type="project" value="TreeGrafter"/>
</dbReference>
<dbReference type="GO" id="GO:0006952">
    <property type="term" value="P:defense response"/>
    <property type="evidence" value="ECO:0007669"/>
    <property type="project" value="TreeGrafter"/>
</dbReference>